<accession>A0A8J4UQ90</accession>
<dbReference type="AlphaFoldDB" id="A0A8J4UQ90"/>
<feature type="region of interest" description="Disordered" evidence="1">
    <location>
        <begin position="106"/>
        <end position="185"/>
    </location>
</feature>
<protein>
    <submittedName>
        <fullName evidence="2">Uncharacterized protein</fullName>
    </submittedName>
</protein>
<dbReference type="OrthoDB" id="21056at2759"/>
<evidence type="ECO:0000313" key="3">
    <source>
        <dbReference type="Proteomes" id="UP000695562"/>
    </source>
</evidence>
<feature type="region of interest" description="Disordered" evidence="1">
    <location>
        <begin position="218"/>
        <end position="276"/>
    </location>
</feature>
<organism evidence="2 3">
    <name type="scientific">Polysphondylium violaceum</name>
    <dbReference type="NCBI Taxonomy" id="133409"/>
    <lineage>
        <taxon>Eukaryota</taxon>
        <taxon>Amoebozoa</taxon>
        <taxon>Evosea</taxon>
        <taxon>Eumycetozoa</taxon>
        <taxon>Dictyostelia</taxon>
        <taxon>Dictyosteliales</taxon>
        <taxon>Dictyosteliaceae</taxon>
        <taxon>Polysphondylium</taxon>
    </lineage>
</organism>
<evidence type="ECO:0000256" key="1">
    <source>
        <dbReference type="SAM" id="MobiDB-lite"/>
    </source>
</evidence>
<feature type="compositionally biased region" description="Low complexity" evidence="1">
    <location>
        <begin position="226"/>
        <end position="252"/>
    </location>
</feature>
<feature type="compositionally biased region" description="Low complexity" evidence="1">
    <location>
        <begin position="106"/>
        <end position="117"/>
    </location>
</feature>
<feature type="compositionally biased region" description="Polar residues" evidence="1">
    <location>
        <begin position="259"/>
        <end position="276"/>
    </location>
</feature>
<feature type="compositionally biased region" description="Basic and acidic residues" evidence="1">
    <location>
        <begin position="157"/>
        <end position="170"/>
    </location>
</feature>
<sequence>MSRFKERNNFYIRCAKQYVVPLLLILHDYKQFTEIQFQELVLVLQGILQQHLTSLKGNYHSTILTVEQSSSSKPCSLSDFSFTFKFTPTYPKYSIFINKLRNSSTKATTTATNTNPTSKKRKNDIDDDTFEEIKTKFDNDDHEAPIDVDINDPIDVDDQKKDNKKQKEQEKEDEEEEDYKGGVYDGLTVTGHTLVIETFPKANNSIAPNDLFAEEFVSPNKKSKKTTTTTTTTTSSSSTSSTTSTSPSTGPKTNRKSKSSISETNSNNLISTYFCK</sequence>
<name>A0A8J4UQ90_9MYCE</name>
<comment type="caution">
    <text evidence="2">The sequence shown here is derived from an EMBL/GenBank/DDBJ whole genome shotgun (WGS) entry which is preliminary data.</text>
</comment>
<proteinExistence type="predicted"/>
<gene>
    <name evidence="2" type="ORF">CYY_008322</name>
</gene>
<keyword evidence="3" id="KW-1185">Reference proteome</keyword>
<reference evidence="2" key="1">
    <citation type="submission" date="2020-01" db="EMBL/GenBank/DDBJ databases">
        <title>Development of genomics and gene disruption for Polysphondylium violaceum indicates a role for the polyketide synthase stlB in stalk morphogenesis.</title>
        <authorList>
            <person name="Narita B."/>
            <person name="Kawabe Y."/>
            <person name="Kin K."/>
            <person name="Saito T."/>
            <person name="Gibbs R."/>
            <person name="Kuspa A."/>
            <person name="Muzny D."/>
            <person name="Queller D."/>
            <person name="Richards S."/>
            <person name="Strassman J."/>
            <person name="Sucgang R."/>
            <person name="Worley K."/>
            <person name="Schaap P."/>
        </authorList>
    </citation>
    <scope>NUCLEOTIDE SEQUENCE</scope>
    <source>
        <strain evidence="2">QSvi11</strain>
    </source>
</reference>
<dbReference type="Proteomes" id="UP000695562">
    <property type="component" value="Unassembled WGS sequence"/>
</dbReference>
<feature type="compositionally biased region" description="Basic and acidic residues" evidence="1">
    <location>
        <begin position="131"/>
        <end position="145"/>
    </location>
</feature>
<evidence type="ECO:0000313" key="2">
    <source>
        <dbReference type="EMBL" id="KAF2070366.1"/>
    </source>
</evidence>
<dbReference type="EMBL" id="AJWJ01000502">
    <property type="protein sequence ID" value="KAF2070366.1"/>
    <property type="molecule type" value="Genomic_DNA"/>
</dbReference>